<evidence type="ECO:0000256" key="1">
    <source>
        <dbReference type="SAM" id="MobiDB-lite"/>
    </source>
</evidence>
<evidence type="ECO:0000313" key="3">
    <source>
        <dbReference type="Proteomes" id="UP000429523"/>
    </source>
</evidence>
<dbReference type="AlphaFoldDB" id="A0A6A3EA16"/>
<sequence length="561" mass="62540">MAQEPQGNGCARRLSASVTVYLVEVSPVLCFLTGKQQPRTADMTVEELVEQNTGILDRLLGTTQRGSRSIPRVLAGYMPARQQPQPTDTIEWINALSGVETTVGVRHAVDYVHFTDGNRRLTASVRDTIGDRFDADPRFAGDQTESPTNDDVTDQADLEELLASIGGEVAHTLTPLTPRPAPPASTNASGAQDNHAKILAAVADDPELIRFYLRLSQSVTGKRSAPSEEPRETQRRRIHSASDLLDISEPTERRSKHAFVPTRTQQLINGLISAPDYAGKDPSAVVDIMISSRSTKLEPHPAIIARVYDIQFGARGLSIMHFWRFDFAARRAWYANGSVNLSNFSASVAMPKARKPQSLDDISNALTVLHVFAEEFFDQHTCWLVSSAREFVEELRSFCKWTPQDVGTLTFWFDRLFEDYRTVTESDARHSTSLRTEIRQRLSLQDPDLQSVLYIIQSERLASLAPTRAARTQSPIRGNGPRRVEASRVTRKIPQEVLDALPRQGRLSVCMKHLSARGCVSKSDDRCAFPNHAHFFPDELAPVVRNYITTQLGGLRDELQQ</sequence>
<evidence type="ECO:0000313" key="2">
    <source>
        <dbReference type="EMBL" id="KAE8929313.1"/>
    </source>
</evidence>
<feature type="region of interest" description="Disordered" evidence="1">
    <location>
        <begin position="219"/>
        <end position="256"/>
    </location>
</feature>
<dbReference type="Proteomes" id="UP000429523">
    <property type="component" value="Unassembled WGS sequence"/>
</dbReference>
<accession>A0A6A3EA16</accession>
<proteinExistence type="predicted"/>
<reference evidence="2 3" key="1">
    <citation type="submission" date="2018-08" db="EMBL/GenBank/DDBJ databases">
        <title>Genomic investigation of the strawberry pathogen Phytophthora fragariae indicates pathogenicity is determined by transcriptional variation in three key races.</title>
        <authorList>
            <person name="Adams T.M."/>
            <person name="Armitage A.D."/>
            <person name="Sobczyk M.K."/>
            <person name="Bates H.J."/>
            <person name="Dunwell J.M."/>
            <person name="Nellist C.F."/>
            <person name="Harrison R.J."/>
        </authorList>
    </citation>
    <scope>NUCLEOTIDE SEQUENCE [LARGE SCALE GENOMIC DNA]</scope>
    <source>
        <strain evidence="2 3">NOV-9</strain>
    </source>
</reference>
<feature type="region of interest" description="Disordered" evidence="1">
    <location>
        <begin position="172"/>
        <end position="192"/>
    </location>
</feature>
<dbReference type="EMBL" id="QXGF01001540">
    <property type="protein sequence ID" value="KAE8929313.1"/>
    <property type="molecule type" value="Genomic_DNA"/>
</dbReference>
<feature type="compositionally biased region" description="Basic and acidic residues" evidence="1">
    <location>
        <begin position="225"/>
        <end position="235"/>
    </location>
</feature>
<comment type="caution">
    <text evidence="2">The sequence shown here is derived from an EMBL/GenBank/DDBJ whole genome shotgun (WGS) entry which is preliminary data.</text>
</comment>
<gene>
    <name evidence="2" type="ORF">PF009_g20569</name>
</gene>
<name>A0A6A3EA16_9STRA</name>
<protein>
    <submittedName>
        <fullName evidence="2">Uncharacterized protein</fullName>
    </submittedName>
</protein>
<organism evidence="2 3">
    <name type="scientific">Phytophthora fragariae</name>
    <dbReference type="NCBI Taxonomy" id="53985"/>
    <lineage>
        <taxon>Eukaryota</taxon>
        <taxon>Sar</taxon>
        <taxon>Stramenopiles</taxon>
        <taxon>Oomycota</taxon>
        <taxon>Peronosporomycetes</taxon>
        <taxon>Peronosporales</taxon>
        <taxon>Peronosporaceae</taxon>
        <taxon>Phytophthora</taxon>
    </lineage>
</organism>
<feature type="region of interest" description="Disordered" evidence="1">
    <location>
        <begin position="134"/>
        <end position="153"/>
    </location>
</feature>